<dbReference type="Gene3D" id="3.30.230.10">
    <property type="match status" value="1"/>
</dbReference>
<evidence type="ECO:0000256" key="5">
    <source>
        <dbReference type="ARBA" id="ARBA00022801"/>
    </source>
</evidence>
<dbReference type="SMART" id="SM00382">
    <property type="entry name" value="AAA"/>
    <property type="match status" value="1"/>
</dbReference>
<dbReference type="GO" id="GO:0003684">
    <property type="term" value="F:damaged DNA binding"/>
    <property type="evidence" value="ECO:0007669"/>
    <property type="project" value="InterPro"/>
</dbReference>
<keyword evidence="1 11" id="KW-0479">Metal-binding</keyword>
<evidence type="ECO:0000256" key="3">
    <source>
        <dbReference type="ARBA" id="ARBA00022763"/>
    </source>
</evidence>
<evidence type="ECO:0000256" key="10">
    <source>
        <dbReference type="ARBA" id="ARBA00023204"/>
    </source>
</evidence>
<evidence type="ECO:0000256" key="4">
    <source>
        <dbReference type="ARBA" id="ARBA00022771"/>
    </source>
</evidence>
<dbReference type="PANTHER" id="PTHR32472:SF10">
    <property type="entry name" value="DNA REPAIR PROTEIN RADA-LIKE PROTEIN"/>
    <property type="match status" value="1"/>
</dbReference>
<evidence type="ECO:0000256" key="11">
    <source>
        <dbReference type="HAMAP-Rule" id="MF_01498"/>
    </source>
</evidence>
<comment type="caution">
    <text evidence="15">The sequence shown here is derived from an EMBL/GenBank/DDBJ whole genome shotgun (WGS) entry which is preliminary data.</text>
</comment>
<dbReference type="EMBL" id="JAFKGL010000015">
    <property type="protein sequence ID" value="MBN9413038.1"/>
    <property type="molecule type" value="Genomic_DNA"/>
</dbReference>
<organism evidence="15 16">
    <name type="scientific">Candidatus Paracaedimonas acanthamoebae</name>
    <dbReference type="NCBI Taxonomy" id="244581"/>
    <lineage>
        <taxon>Bacteria</taxon>
        <taxon>Pseudomonadati</taxon>
        <taxon>Pseudomonadota</taxon>
        <taxon>Alphaproteobacteria</taxon>
        <taxon>Holosporales</taxon>
        <taxon>Caedimonadaceae</taxon>
        <taxon>Candidatus Paracaedimonas</taxon>
    </lineage>
</organism>
<dbReference type="CDD" id="cd01121">
    <property type="entry name" value="RadA_SMS_N"/>
    <property type="match status" value="1"/>
</dbReference>
<dbReference type="Pfam" id="PF13541">
    <property type="entry name" value="ChlI"/>
    <property type="match status" value="1"/>
</dbReference>
<keyword evidence="6 13" id="KW-0862">Zinc</keyword>
<evidence type="ECO:0000256" key="9">
    <source>
        <dbReference type="ARBA" id="ARBA00023125"/>
    </source>
</evidence>
<feature type="binding site" evidence="11">
    <location>
        <begin position="95"/>
        <end position="102"/>
    </location>
    <ligand>
        <name>ATP</name>
        <dbReference type="ChEBI" id="CHEBI:30616"/>
    </ligand>
</feature>
<dbReference type="InterPro" id="IPR020588">
    <property type="entry name" value="RecA_ATP-bd"/>
</dbReference>
<sequence>MAKPTVLYVCQQCGMSHPRWTGRCNGCESWNTLIEEVQTSSPASKHQKQTRGKVIEFSKLAEQSPPLPRALTGLAEFDRVCGGGLVPGSVILVGGDPGIGKSTLLLQVAALLSQRQPCSYISGEEAVEQVRMRAHRLHLQESPLLLASSTNVGEIIASLDHPNAAPLIIIDSIQTMSIDAIESAPGSVSQVRAAAHEFTRLAKKRGITVVMVGHVTKEGMIAGPKVLEHMVDTVLYFEGERGHQFRILRAVKNRFGATDEIGVFEMTQAGLQEVANPSALFLSERQGEASGSSVFAGIEGTRPLLVEIQALVSPAAYGTPRRAVIGWDASRLAMVLAVLETRCNIPFSTRDVYLNVAGGLKISEPAADLAVASALMSALSGKSLPNDAIFFGEIGLSGELRSVGQNELRLKEAAKLGFKQAFLPPCRQKNTLSQDLGVRLHEISLLRDFAHF</sequence>
<dbReference type="GO" id="GO:0016787">
    <property type="term" value="F:hydrolase activity"/>
    <property type="evidence" value="ECO:0007669"/>
    <property type="project" value="UniProtKB-KW"/>
</dbReference>
<dbReference type="FunFam" id="3.40.50.300:FF:000050">
    <property type="entry name" value="DNA repair protein RadA"/>
    <property type="match status" value="1"/>
</dbReference>
<dbReference type="GO" id="GO:0008270">
    <property type="term" value="F:zinc ion binding"/>
    <property type="evidence" value="ECO:0007669"/>
    <property type="project" value="UniProtKB-KW"/>
</dbReference>
<dbReference type="InterPro" id="IPR014721">
    <property type="entry name" value="Ribsml_uS5_D2-typ_fold_subgr"/>
</dbReference>
<keyword evidence="9 11" id="KW-0238">DNA-binding</keyword>
<evidence type="ECO:0000256" key="6">
    <source>
        <dbReference type="ARBA" id="ARBA00022833"/>
    </source>
</evidence>
<dbReference type="GO" id="GO:0000725">
    <property type="term" value="P:recombinational repair"/>
    <property type="evidence" value="ECO:0007669"/>
    <property type="project" value="UniProtKB-UniRule"/>
</dbReference>
<evidence type="ECO:0000256" key="2">
    <source>
        <dbReference type="ARBA" id="ARBA00022741"/>
    </source>
</evidence>
<keyword evidence="8 11" id="KW-0346">Stress response</keyword>
<evidence type="ECO:0000256" key="13">
    <source>
        <dbReference type="RuleBase" id="RU003555"/>
    </source>
</evidence>
<evidence type="ECO:0000313" key="15">
    <source>
        <dbReference type="EMBL" id="MBN9413038.1"/>
    </source>
</evidence>
<dbReference type="InterPro" id="IPR027417">
    <property type="entry name" value="P-loop_NTPase"/>
</dbReference>
<dbReference type="GO" id="GO:0005524">
    <property type="term" value="F:ATP binding"/>
    <property type="evidence" value="ECO:0007669"/>
    <property type="project" value="UniProtKB-UniRule"/>
</dbReference>
<dbReference type="Gene3D" id="3.40.50.300">
    <property type="entry name" value="P-loop containing nucleotide triphosphate hydrolases"/>
    <property type="match status" value="1"/>
</dbReference>
<dbReference type="GO" id="GO:0140664">
    <property type="term" value="F:ATP-dependent DNA damage sensor activity"/>
    <property type="evidence" value="ECO:0007669"/>
    <property type="project" value="InterPro"/>
</dbReference>
<accession>A0A8J7PXY8</accession>
<feature type="region of interest" description="Lon-protease-like" evidence="11">
    <location>
        <begin position="351"/>
        <end position="452"/>
    </location>
</feature>
<dbReference type="AlphaFoldDB" id="A0A8J7PXY8"/>
<keyword evidence="3 11" id="KW-0227">DNA damage</keyword>
<dbReference type="HAMAP" id="MF_01498">
    <property type="entry name" value="RadA_bact"/>
    <property type="match status" value="1"/>
</dbReference>
<dbReference type="Pfam" id="PF18073">
    <property type="entry name" value="Zn_ribbon_LapB"/>
    <property type="match status" value="1"/>
</dbReference>
<comment type="similarity">
    <text evidence="11 13">Belongs to the RecA family. RadA subfamily.</text>
</comment>
<dbReference type="InterPro" id="IPR004504">
    <property type="entry name" value="DNA_repair_RadA"/>
</dbReference>
<dbReference type="InterPro" id="IPR003593">
    <property type="entry name" value="AAA+_ATPase"/>
</dbReference>
<dbReference type="PANTHER" id="PTHR32472">
    <property type="entry name" value="DNA REPAIR PROTEIN RADA"/>
    <property type="match status" value="1"/>
</dbReference>
<evidence type="ECO:0000256" key="1">
    <source>
        <dbReference type="ARBA" id="ARBA00022723"/>
    </source>
</evidence>
<dbReference type="SUPFAM" id="SSF54211">
    <property type="entry name" value="Ribosomal protein S5 domain 2-like"/>
    <property type="match status" value="1"/>
</dbReference>
<evidence type="ECO:0000313" key="16">
    <source>
        <dbReference type="Proteomes" id="UP000664414"/>
    </source>
</evidence>
<dbReference type="InterPro" id="IPR014774">
    <property type="entry name" value="KaiC-like_dom"/>
</dbReference>
<gene>
    <name evidence="11 15" type="primary">radA</name>
    <name evidence="15" type="ORF">J0H12_03845</name>
</gene>
<dbReference type="PRINTS" id="PR01874">
    <property type="entry name" value="DNAREPAIRADA"/>
</dbReference>
<reference evidence="15" key="1">
    <citation type="submission" date="2021-02" db="EMBL/GenBank/DDBJ databases">
        <title>Thiocyanate and organic carbon inputs drive convergent selection for specific autotrophic Afipia and Thiobacillus strains within complex microbiomes.</title>
        <authorList>
            <person name="Huddy R.J."/>
            <person name="Sachdeva R."/>
            <person name="Kadzinga F."/>
            <person name="Kantor R.S."/>
            <person name="Harrison S.T.L."/>
            <person name="Banfield J.F."/>
        </authorList>
    </citation>
    <scope>NUCLEOTIDE SEQUENCE</scope>
    <source>
        <strain evidence="15">SCN18_10_11_15_R4_P_38_20</strain>
    </source>
</reference>
<comment type="domain">
    <text evidence="11">The middle region has homology to RecA with ATPase motifs including the RadA KNRFG motif, while the C-terminus is homologous to Lon protease.</text>
</comment>
<comment type="function">
    <text evidence="13">DNA-dependent ATPase involved in processing of recombination intermediates, plays a role in repairing DNA breaks. Stimulates the branch migration of RecA-mediated strand transfer reactions, allowing the 3' invading strand to extend heteroduplex DNA faster. Binds ssDNA in the presence of ADP but not other nucleotides, has ATPase activity that is stimulated by ssDNA and various branched DNA structures, but inhibited by SSB. Does not have RecA's homology-searching function.</text>
</comment>
<dbReference type="PROSITE" id="PS50162">
    <property type="entry name" value="RECA_2"/>
    <property type="match status" value="1"/>
</dbReference>
<evidence type="ECO:0000256" key="8">
    <source>
        <dbReference type="ARBA" id="ARBA00023016"/>
    </source>
</evidence>
<proteinExistence type="inferred from homology"/>
<dbReference type="GO" id="GO:0005829">
    <property type="term" value="C:cytosol"/>
    <property type="evidence" value="ECO:0007669"/>
    <property type="project" value="TreeGrafter"/>
</dbReference>
<protein>
    <recommendedName>
        <fullName evidence="11 12">DNA repair protein RadA</fullName>
    </recommendedName>
</protein>
<comment type="function">
    <text evidence="11">Plays a role in repairing double-strand DNA breaks, probably involving stabilizing or processing branched DNA or blocked replication forks.</text>
</comment>
<dbReference type="NCBIfam" id="TIGR00416">
    <property type="entry name" value="sms"/>
    <property type="match status" value="1"/>
</dbReference>
<keyword evidence="10 11" id="KW-0234">DNA repair</keyword>
<dbReference type="Pfam" id="PF06745">
    <property type="entry name" value="ATPase"/>
    <property type="match status" value="1"/>
</dbReference>
<dbReference type="Proteomes" id="UP000664414">
    <property type="component" value="Unassembled WGS sequence"/>
</dbReference>
<name>A0A8J7PXY8_9PROT</name>
<keyword evidence="7 11" id="KW-0067">ATP-binding</keyword>
<dbReference type="InterPro" id="IPR020568">
    <property type="entry name" value="Ribosomal_Su5_D2-typ_SF"/>
</dbReference>
<dbReference type="InterPro" id="IPR041166">
    <property type="entry name" value="Rubredoxin_2"/>
</dbReference>
<keyword evidence="2 11" id="KW-0547">Nucleotide-binding</keyword>
<keyword evidence="5" id="KW-0378">Hydrolase</keyword>
<feature type="domain" description="RecA family profile 1" evidence="14">
    <location>
        <begin position="66"/>
        <end position="215"/>
    </location>
</feature>
<feature type="short sequence motif" description="RadA KNRFG motif" evidence="11">
    <location>
        <begin position="252"/>
        <end position="256"/>
    </location>
</feature>
<evidence type="ECO:0000256" key="12">
    <source>
        <dbReference type="NCBIfam" id="TIGR00416"/>
    </source>
</evidence>
<dbReference type="SUPFAM" id="SSF52540">
    <property type="entry name" value="P-loop containing nucleoside triphosphate hydrolases"/>
    <property type="match status" value="1"/>
</dbReference>
<keyword evidence="4 13" id="KW-0863">Zinc-finger</keyword>
<evidence type="ECO:0000259" key="14">
    <source>
        <dbReference type="PROSITE" id="PS50162"/>
    </source>
</evidence>
<evidence type="ECO:0000256" key="7">
    <source>
        <dbReference type="ARBA" id="ARBA00022840"/>
    </source>
</evidence>